<feature type="transmembrane region" description="Helical" evidence="6">
    <location>
        <begin position="25"/>
        <end position="43"/>
    </location>
</feature>
<dbReference type="InterPro" id="IPR010432">
    <property type="entry name" value="RDD"/>
</dbReference>
<evidence type="ECO:0000313" key="8">
    <source>
        <dbReference type="EMBL" id="KKS19031.1"/>
    </source>
</evidence>
<evidence type="ECO:0000256" key="3">
    <source>
        <dbReference type="ARBA" id="ARBA00022692"/>
    </source>
</evidence>
<accession>A0A0G0ZAC7</accession>
<evidence type="ECO:0000256" key="2">
    <source>
        <dbReference type="ARBA" id="ARBA00022475"/>
    </source>
</evidence>
<keyword evidence="2" id="KW-1003">Cell membrane</keyword>
<name>A0A0G0ZAC7_9BACT</name>
<dbReference type="PANTHER" id="PTHR36115:SF4">
    <property type="entry name" value="MEMBRANE PROTEIN"/>
    <property type="match status" value="1"/>
</dbReference>
<dbReference type="GO" id="GO:0005886">
    <property type="term" value="C:plasma membrane"/>
    <property type="evidence" value="ECO:0007669"/>
    <property type="project" value="UniProtKB-SubCell"/>
</dbReference>
<feature type="transmembrane region" description="Helical" evidence="6">
    <location>
        <begin position="153"/>
        <end position="175"/>
    </location>
</feature>
<dbReference type="Proteomes" id="UP000034371">
    <property type="component" value="Unassembled WGS sequence"/>
</dbReference>
<dbReference type="Pfam" id="PF06271">
    <property type="entry name" value="RDD"/>
    <property type="match status" value="1"/>
</dbReference>
<feature type="domain" description="RDD" evidence="7">
    <location>
        <begin position="11"/>
        <end position="142"/>
    </location>
</feature>
<comment type="subcellular location">
    <subcellularLocation>
        <location evidence="1">Cell membrane</location>
        <topology evidence="1">Multi-pass membrane protein</topology>
    </subcellularLocation>
</comment>
<evidence type="ECO:0000256" key="1">
    <source>
        <dbReference type="ARBA" id="ARBA00004651"/>
    </source>
</evidence>
<dbReference type="PANTHER" id="PTHR36115">
    <property type="entry name" value="PROLINE-RICH ANTIGEN HOMOLOG-RELATED"/>
    <property type="match status" value="1"/>
</dbReference>
<evidence type="ECO:0000313" key="9">
    <source>
        <dbReference type="Proteomes" id="UP000034371"/>
    </source>
</evidence>
<proteinExistence type="predicted"/>
<keyword evidence="4 6" id="KW-1133">Transmembrane helix</keyword>
<evidence type="ECO:0000256" key="4">
    <source>
        <dbReference type="ARBA" id="ARBA00022989"/>
    </source>
</evidence>
<dbReference type="AlphaFoldDB" id="A0A0G0ZAC7"/>
<protein>
    <submittedName>
        <fullName evidence="8">RDD domain containing protein</fullName>
    </submittedName>
</protein>
<keyword evidence="5 6" id="KW-0472">Membrane</keyword>
<feature type="transmembrane region" description="Helical" evidence="6">
    <location>
        <begin position="50"/>
        <end position="68"/>
    </location>
</feature>
<sequence length="219" mass="24476">MSNNNNGQVQYAGFWTRWFAEFTDIAIWWSLCFIGVFLLSRFGSGSAVDFIYNALWLAVCVIFIFPLVRTVIHPLLISSLGGGLGKLVFGLQIVRGDGPKLTYKNALFREYLAKIASNALFGLGYYWIFRTEKKQGWHDSLADTYVVKKHNGIITGFAVLTIMLITEFSLVYVSAANFAKNDTLKYDLTTLVTQISQEGADELPVLEDVDTGVSPVVDY</sequence>
<organism evidence="8 9">
    <name type="scientific">Candidatus Roizmanbacteria bacterium GW2011_GWC2_41_7</name>
    <dbReference type="NCBI Taxonomy" id="1618487"/>
    <lineage>
        <taxon>Bacteria</taxon>
        <taxon>Candidatus Roizmaniibacteriota</taxon>
    </lineage>
</organism>
<feature type="transmembrane region" description="Helical" evidence="6">
    <location>
        <begin position="111"/>
        <end position="129"/>
    </location>
</feature>
<evidence type="ECO:0000256" key="6">
    <source>
        <dbReference type="SAM" id="Phobius"/>
    </source>
</evidence>
<dbReference type="InterPro" id="IPR051791">
    <property type="entry name" value="Pra-immunoreactive"/>
</dbReference>
<comment type="caution">
    <text evidence="8">The sequence shown here is derived from an EMBL/GenBank/DDBJ whole genome shotgun (WGS) entry which is preliminary data.</text>
</comment>
<keyword evidence="3 6" id="KW-0812">Transmembrane</keyword>
<evidence type="ECO:0000256" key="5">
    <source>
        <dbReference type="ARBA" id="ARBA00023136"/>
    </source>
</evidence>
<gene>
    <name evidence="8" type="ORF">UU78_C0095G0001</name>
</gene>
<feature type="transmembrane region" description="Helical" evidence="6">
    <location>
        <begin position="74"/>
        <end position="91"/>
    </location>
</feature>
<evidence type="ECO:0000259" key="7">
    <source>
        <dbReference type="Pfam" id="PF06271"/>
    </source>
</evidence>
<reference evidence="8 9" key="1">
    <citation type="journal article" date="2015" name="Nature">
        <title>rRNA introns, odd ribosomes, and small enigmatic genomes across a large radiation of phyla.</title>
        <authorList>
            <person name="Brown C.T."/>
            <person name="Hug L.A."/>
            <person name="Thomas B.C."/>
            <person name="Sharon I."/>
            <person name="Castelle C.J."/>
            <person name="Singh A."/>
            <person name="Wilkins M.J."/>
            <person name="Williams K.H."/>
            <person name="Banfield J.F."/>
        </authorList>
    </citation>
    <scope>NUCLEOTIDE SEQUENCE [LARGE SCALE GENOMIC DNA]</scope>
</reference>
<dbReference type="EMBL" id="LCBY01000095">
    <property type="protein sequence ID" value="KKS19031.1"/>
    <property type="molecule type" value="Genomic_DNA"/>
</dbReference>